<comment type="subcellular location">
    <subcellularLocation>
        <location evidence="1">Membrane</location>
        <topology evidence="1">Multi-pass membrane protein</topology>
    </subcellularLocation>
</comment>
<evidence type="ECO:0000256" key="3">
    <source>
        <dbReference type="ARBA" id="ARBA00022989"/>
    </source>
</evidence>
<dbReference type="EMBL" id="QQOH01000001">
    <property type="protein sequence ID" value="RDE24228.1"/>
    <property type="molecule type" value="Genomic_DNA"/>
</dbReference>
<proteinExistence type="predicted"/>
<feature type="transmembrane region" description="Helical" evidence="5">
    <location>
        <begin position="44"/>
        <end position="64"/>
    </location>
</feature>
<evidence type="ECO:0000256" key="2">
    <source>
        <dbReference type="ARBA" id="ARBA00022692"/>
    </source>
</evidence>
<dbReference type="Pfam" id="PF04932">
    <property type="entry name" value="Wzy_C"/>
    <property type="match status" value="1"/>
</dbReference>
<feature type="transmembrane region" description="Helical" evidence="5">
    <location>
        <begin position="12"/>
        <end position="32"/>
    </location>
</feature>
<evidence type="ECO:0000259" key="6">
    <source>
        <dbReference type="Pfam" id="PF04932"/>
    </source>
</evidence>
<evidence type="ECO:0000313" key="9">
    <source>
        <dbReference type="Proteomes" id="UP000253769"/>
    </source>
</evidence>
<keyword evidence="3 5" id="KW-1133">Transmembrane helix</keyword>
<evidence type="ECO:0000259" key="7">
    <source>
        <dbReference type="Pfam" id="PF11846"/>
    </source>
</evidence>
<organism evidence="8 9">
    <name type="scientific">Motiliproteus coralliicola</name>
    <dbReference type="NCBI Taxonomy" id="2283196"/>
    <lineage>
        <taxon>Bacteria</taxon>
        <taxon>Pseudomonadati</taxon>
        <taxon>Pseudomonadota</taxon>
        <taxon>Gammaproteobacteria</taxon>
        <taxon>Oceanospirillales</taxon>
        <taxon>Oceanospirillaceae</taxon>
        <taxon>Motiliproteus</taxon>
    </lineage>
</organism>
<evidence type="ECO:0000256" key="5">
    <source>
        <dbReference type="SAM" id="Phobius"/>
    </source>
</evidence>
<feature type="transmembrane region" description="Helical" evidence="5">
    <location>
        <begin position="254"/>
        <end position="271"/>
    </location>
</feature>
<name>A0A369WQ60_9GAMM</name>
<feature type="transmembrane region" description="Helical" evidence="5">
    <location>
        <begin position="76"/>
        <end position="95"/>
    </location>
</feature>
<feature type="domain" description="Virulence factor membrane-bound polymerase C-terminal" evidence="7">
    <location>
        <begin position="395"/>
        <end position="570"/>
    </location>
</feature>
<dbReference type="RefSeq" id="WP_114693812.1">
    <property type="nucleotide sequence ID" value="NZ_QQOH01000001.1"/>
</dbReference>
<keyword evidence="9" id="KW-1185">Reference proteome</keyword>
<feature type="transmembrane region" description="Helical" evidence="5">
    <location>
        <begin position="226"/>
        <end position="242"/>
    </location>
</feature>
<dbReference type="OrthoDB" id="5596698at2"/>
<feature type="transmembrane region" description="Helical" evidence="5">
    <location>
        <begin position="415"/>
        <end position="434"/>
    </location>
</feature>
<dbReference type="Proteomes" id="UP000253769">
    <property type="component" value="Unassembled WGS sequence"/>
</dbReference>
<dbReference type="Pfam" id="PF11846">
    <property type="entry name" value="Wzy_C_2"/>
    <property type="match status" value="1"/>
</dbReference>
<feature type="transmembrane region" description="Helical" evidence="5">
    <location>
        <begin position="446"/>
        <end position="468"/>
    </location>
</feature>
<feature type="domain" description="O-antigen ligase-related" evidence="6">
    <location>
        <begin position="211"/>
        <end position="371"/>
    </location>
</feature>
<dbReference type="PANTHER" id="PTHR37422:SF13">
    <property type="entry name" value="LIPOPOLYSACCHARIDE BIOSYNTHESIS PROTEIN PA4999-RELATED"/>
    <property type="match status" value="1"/>
</dbReference>
<reference evidence="8 9" key="1">
    <citation type="submission" date="2018-07" db="EMBL/GenBank/DDBJ databases">
        <title>Motiliproteus coralliicola sp. nov., a bacterium isolated from Coral.</title>
        <authorList>
            <person name="Wang G."/>
        </authorList>
    </citation>
    <scope>NUCLEOTIDE SEQUENCE [LARGE SCALE GENOMIC DNA]</scope>
    <source>
        <strain evidence="8 9">C34</strain>
    </source>
</reference>
<dbReference type="AlphaFoldDB" id="A0A369WQ60"/>
<dbReference type="InterPro" id="IPR021797">
    <property type="entry name" value="Wzy_C_2"/>
</dbReference>
<evidence type="ECO:0000256" key="1">
    <source>
        <dbReference type="ARBA" id="ARBA00004141"/>
    </source>
</evidence>
<feature type="transmembrane region" description="Helical" evidence="5">
    <location>
        <begin position="357"/>
        <end position="380"/>
    </location>
</feature>
<accession>A0A369WQ60</accession>
<feature type="transmembrane region" description="Helical" evidence="5">
    <location>
        <begin position="131"/>
        <end position="152"/>
    </location>
</feature>
<dbReference type="InterPro" id="IPR007016">
    <property type="entry name" value="O-antigen_ligase-rel_domated"/>
</dbReference>
<keyword evidence="4 5" id="KW-0472">Membrane</keyword>
<keyword evidence="2 5" id="KW-0812">Transmembrane</keyword>
<feature type="transmembrane region" description="Helical" evidence="5">
    <location>
        <begin position="202"/>
        <end position="220"/>
    </location>
</feature>
<dbReference type="GO" id="GO:0016020">
    <property type="term" value="C:membrane"/>
    <property type="evidence" value="ECO:0007669"/>
    <property type="project" value="UniProtKB-SubCell"/>
</dbReference>
<sequence>MISLADPVSEQRFNRALFVLFSILFLLAPLYYQHNLGGEGLFLPFNNTVWIAAVFVIAMGLLKLGYSGLVRIPKMTAAILFFLTVTTLVGAIGTVSEPTSWMFRSLSIWGGMLLFFSLAQFRLNRRQRDNLLYILMGSALLQAIYCLVHLLALDSPPGWMSQSPGIPRGIFQQQNLAASYLATGLLIAIFLTTVPSFRHRNLFLKTSVLLCILLSSLVVVTSGSRTGILAAFGGILLICVSRHQQLLRHRGRSLLLVSVMLGLGILGGSQIDSKTGGLTQGLEKLSKASQTSQDPTRNDVRRMMYDSSVELMLEKPVFGHGIGRFQPVWHDKKAQYLTEHRDAAILAPRLSHPHNELLYWGVEGGLVALSGIAVLALAFLKVSFGLGWQRGGSYLALLLPITLHTQVELPFYISQLHWLLFVSLIAIVATHRVTTKVFQPSRYARACMLGLGISLPVLASIFFSHSLLANRVIFQFNIAKTKSFELLDIPSRNIYFANTADFIRMQTLLNYAIKTDNTEIIEEYIRWAEQRLLQMPDAALFSGLSFALHHQGEYQRSYQMMRRGLSIYPTTTLMLSAQKMLQKLDQEKDLPVGVPVE</sequence>
<evidence type="ECO:0000313" key="8">
    <source>
        <dbReference type="EMBL" id="RDE24228.1"/>
    </source>
</evidence>
<evidence type="ECO:0000256" key="4">
    <source>
        <dbReference type="ARBA" id="ARBA00023136"/>
    </source>
</evidence>
<comment type="caution">
    <text evidence="8">The sequence shown here is derived from an EMBL/GenBank/DDBJ whole genome shotgun (WGS) entry which is preliminary data.</text>
</comment>
<gene>
    <name evidence="8" type="ORF">DV711_01115</name>
</gene>
<dbReference type="InterPro" id="IPR051533">
    <property type="entry name" value="WaaL-like"/>
</dbReference>
<feature type="transmembrane region" description="Helical" evidence="5">
    <location>
        <begin position="177"/>
        <end position="195"/>
    </location>
</feature>
<dbReference type="PANTHER" id="PTHR37422">
    <property type="entry name" value="TEICHURONIC ACID BIOSYNTHESIS PROTEIN TUAE"/>
    <property type="match status" value="1"/>
</dbReference>
<feature type="transmembrane region" description="Helical" evidence="5">
    <location>
        <begin position="101"/>
        <end position="119"/>
    </location>
</feature>
<protein>
    <submittedName>
        <fullName evidence="8">Uncharacterized protein</fullName>
    </submittedName>
</protein>